<dbReference type="EMBL" id="SJPM01000005">
    <property type="protein sequence ID" value="TWT96384.1"/>
    <property type="molecule type" value="Genomic_DNA"/>
</dbReference>
<comment type="similarity">
    <text evidence="1">Belongs to the sigma-70 factor family. ECF subfamily.</text>
</comment>
<gene>
    <name evidence="9" type="primary">sigW_7</name>
    <name evidence="9" type="ORF">Pla100_28620</name>
</gene>
<dbReference type="InterPro" id="IPR013325">
    <property type="entry name" value="RNA_pol_sigma_r2"/>
</dbReference>
<dbReference type="InterPro" id="IPR013249">
    <property type="entry name" value="RNA_pol_sigma70_r4_t2"/>
</dbReference>
<feature type="domain" description="RNA polymerase sigma-70 region 2" evidence="7">
    <location>
        <begin position="23"/>
        <end position="90"/>
    </location>
</feature>
<evidence type="ECO:0000313" key="10">
    <source>
        <dbReference type="Proteomes" id="UP000316213"/>
    </source>
</evidence>
<dbReference type="InterPro" id="IPR039425">
    <property type="entry name" value="RNA_pol_sigma-70-like"/>
</dbReference>
<sequence>MSVSSDPVSTFACHGESTAVAELFGRHREMVYRVCMRFLGHHHDAEDVTQETFHRAAASINRWDPQRPIEPWLATIAGNRCRTLLSRRRRETNVQSIDELPANLLPIGTADSTSSESSVVLDEWLHHALAELPDHQRRAFELIHRDNLSYPQAADRMGRSTGTIKTWVRRARMLVRERGRREGIGILTASVASILFVVFGWFTPEPTAVTQLPAGHLLHSSGPAGESSVSTEVDWQYASLQAFSVADIDFESIEMMPAGAIPIELWIEQTSPILGELQQGVAPVGRTLRNVFMLFTYASPTVYPTSNAADTSDAVGDLDTLPMSDFRQT</sequence>
<dbReference type="SUPFAM" id="SSF88659">
    <property type="entry name" value="Sigma3 and sigma4 domains of RNA polymerase sigma factors"/>
    <property type="match status" value="1"/>
</dbReference>
<keyword evidence="6" id="KW-0472">Membrane</keyword>
<dbReference type="GO" id="GO:0016987">
    <property type="term" value="F:sigma factor activity"/>
    <property type="evidence" value="ECO:0007669"/>
    <property type="project" value="UniProtKB-KW"/>
</dbReference>
<feature type="transmembrane region" description="Helical" evidence="6">
    <location>
        <begin position="183"/>
        <end position="202"/>
    </location>
</feature>
<dbReference type="InterPro" id="IPR014284">
    <property type="entry name" value="RNA_pol_sigma-70_dom"/>
</dbReference>
<feature type="domain" description="RNA polymerase sigma factor 70 region 4 type 2" evidence="8">
    <location>
        <begin position="123"/>
        <end position="173"/>
    </location>
</feature>
<dbReference type="NCBIfam" id="TIGR02937">
    <property type="entry name" value="sigma70-ECF"/>
    <property type="match status" value="1"/>
</dbReference>
<dbReference type="RefSeq" id="WP_146578308.1">
    <property type="nucleotide sequence ID" value="NZ_SJPM01000005.1"/>
</dbReference>
<evidence type="ECO:0000259" key="8">
    <source>
        <dbReference type="Pfam" id="PF08281"/>
    </source>
</evidence>
<organism evidence="9 10">
    <name type="scientific">Neorhodopirellula pilleata</name>
    <dbReference type="NCBI Taxonomy" id="2714738"/>
    <lineage>
        <taxon>Bacteria</taxon>
        <taxon>Pseudomonadati</taxon>
        <taxon>Planctomycetota</taxon>
        <taxon>Planctomycetia</taxon>
        <taxon>Pirellulales</taxon>
        <taxon>Pirellulaceae</taxon>
        <taxon>Neorhodopirellula</taxon>
    </lineage>
</organism>
<keyword evidence="2" id="KW-0805">Transcription regulation</keyword>
<dbReference type="GO" id="GO:0003677">
    <property type="term" value="F:DNA binding"/>
    <property type="evidence" value="ECO:0007669"/>
    <property type="project" value="UniProtKB-KW"/>
</dbReference>
<dbReference type="PANTHER" id="PTHR43133">
    <property type="entry name" value="RNA POLYMERASE ECF-TYPE SIGMA FACTO"/>
    <property type="match status" value="1"/>
</dbReference>
<keyword evidence="6" id="KW-0812">Transmembrane</keyword>
<keyword evidence="6" id="KW-1133">Transmembrane helix</keyword>
<evidence type="ECO:0000313" key="9">
    <source>
        <dbReference type="EMBL" id="TWT96384.1"/>
    </source>
</evidence>
<reference evidence="9 10" key="1">
    <citation type="submission" date="2019-02" db="EMBL/GenBank/DDBJ databases">
        <title>Deep-cultivation of Planctomycetes and their phenomic and genomic characterization uncovers novel biology.</title>
        <authorList>
            <person name="Wiegand S."/>
            <person name="Jogler M."/>
            <person name="Boedeker C."/>
            <person name="Pinto D."/>
            <person name="Vollmers J."/>
            <person name="Rivas-Marin E."/>
            <person name="Kohn T."/>
            <person name="Peeters S.H."/>
            <person name="Heuer A."/>
            <person name="Rast P."/>
            <person name="Oberbeckmann S."/>
            <person name="Bunk B."/>
            <person name="Jeske O."/>
            <person name="Meyerdierks A."/>
            <person name="Storesund J.E."/>
            <person name="Kallscheuer N."/>
            <person name="Luecker S."/>
            <person name="Lage O.M."/>
            <person name="Pohl T."/>
            <person name="Merkel B.J."/>
            <person name="Hornburger P."/>
            <person name="Mueller R.-W."/>
            <person name="Bruemmer F."/>
            <person name="Labrenz M."/>
            <person name="Spormann A.M."/>
            <person name="Op Den Camp H."/>
            <person name="Overmann J."/>
            <person name="Amann R."/>
            <person name="Jetten M.S.M."/>
            <person name="Mascher T."/>
            <person name="Medema M.H."/>
            <person name="Devos D.P."/>
            <person name="Kaster A.-K."/>
            <person name="Ovreas L."/>
            <person name="Rohde M."/>
            <person name="Galperin M.Y."/>
            <person name="Jogler C."/>
        </authorList>
    </citation>
    <scope>NUCLEOTIDE SEQUENCE [LARGE SCALE GENOMIC DNA]</scope>
    <source>
        <strain evidence="9 10">Pla100</strain>
    </source>
</reference>
<name>A0A5C6A8T7_9BACT</name>
<dbReference type="InterPro" id="IPR013324">
    <property type="entry name" value="RNA_pol_sigma_r3/r4-like"/>
</dbReference>
<evidence type="ECO:0000256" key="1">
    <source>
        <dbReference type="ARBA" id="ARBA00010641"/>
    </source>
</evidence>
<dbReference type="SUPFAM" id="SSF88946">
    <property type="entry name" value="Sigma2 domain of RNA polymerase sigma factors"/>
    <property type="match status" value="1"/>
</dbReference>
<dbReference type="InterPro" id="IPR007627">
    <property type="entry name" value="RNA_pol_sigma70_r2"/>
</dbReference>
<protein>
    <submittedName>
        <fullName evidence="9">ECF RNA polymerase sigma factor SigW</fullName>
    </submittedName>
</protein>
<keyword evidence="5" id="KW-0804">Transcription</keyword>
<evidence type="ECO:0000256" key="4">
    <source>
        <dbReference type="ARBA" id="ARBA00023125"/>
    </source>
</evidence>
<evidence type="ECO:0000256" key="5">
    <source>
        <dbReference type="ARBA" id="ARBA00023163"/>
    </source>
</evidence>
<keyword evidence="3" id="KW-0731">Sigma factor</keyword>
<comment type="caution">
    <text evidence="9">The sequence shown here is derived from an EMBL/GenBank/DDBJ whole genome shotgun (WGS) entry which is preliminary data.</text>
</comment>
<evidence type="ECO:0000256" key="2">
    <source>
        <dbReference type="ARBA" id="ARBA00023015"/>
    </source>
</evidence>
<evidence type="ECO:0000256" key="6">
    <source>
        <dbReference type="SAM" id="Phobius"/>
    </source>
</evidence>
<dbReference type="Pfam" id="PF08281">
    <property type="entry name" value="Sigma70_r4_2"/>
    <property type="match status" value="1"/>
</dbReference>
<keyword evidence="4" id="KW-0238">DNA-binding</keyword>
<dbReference type="Proteomes" id="UP000316213">
    <property type="component" value="Unassembled WGS sequence"/>
</dbReference>
<dbReference type="InterPro" id="IPR036388">
    <property type="entry name" value="WH-like_DNA-bd_sf"/>
</dbReference>
<dbReference type="Pfam" id="PF04542">
    <property type="entry name" value="Sigma70_r2"/>
    <property type="match status" value="1"/>
</dbReference>
<dbReference type="Gene3D" id="1.10.10.10">
    <property type="entry name" value="Winged helix-like DNA-binding domain superfamily/Winged helix DNA-binding domain"/>
    <property type="match status" value="1"/>
</dbReference>
<dbReference type="CDD" id="cd06171">
    <property type="entry name" value="Sigma70_r4"/>
    <property type="match status" value="1"/>
</dbReference>
<proteinExistence type="inferred from homology"/>
<dbReference type="AlphaFoldDB" id="A0A5C6A8T7"/>
<evidence type="ECO:0000259" key="7">
    <source>
        <dbReference type="Pfam" id="PF04542"/>
    </source>
</evidence>
<evidence type="ECO:0000256" key="3">
    <source>
        <dbReference type="ARBA" id="ARBA00023082"/>
    </source>
</evidence>
<dbReference type="OrthoDB" id="9785675at2"/>
<dbReference type="GO" id="GO:0006352">
    <property type="term" value="P:DNA-templated transcription initiation"/>
    <property type="evidence" value="ECO:0007669"/>
    <property type="project" value="InterPro"/>
</dbReference>
<keyword evidence="10" id="KW-1185">Reference proteome</keyword>
<dbReference type="Gene3D" id="1.10.1740.10">
    <property type="match status" value="1"/>
</dbReference>
<dbReference type="PANTHER" id="PTHR43133:SF8">
    <property type="entry name" value="RNA POLYMERASE SIGMA FACTOR HI_1459-RELATED"/>
    <property type="match status" value="1"/>
</dbReference>
<accession>A0A5C6A8T7</accession>